<gene>
    <name evidence="2" type="ORF">PAXRUDRAFT_833638</name>
</gene>
<reference evidence="2 3" key="1">
    <citation type="submission" date="2014-04" db="EMBL/GenBank/DDBJ databases">
        <authorList>
            <consortium name="DOE Joint Genome Institute"/>
            <person name="Kuo A."/>
            <person name="Kohler A."/>
            <person name="Jargeat P."/>
            <person name="Nagy L.G."/>
            <person name="Floudas D."/>
            <person name="Copeland A."/>
            <person name="Barry K.W."/>
            <person name="Cichocki N."/>
            <person name="Veneault-Fourrey C."/>
            <person name="LaButti K."/>
            <person name="Lindquist E.A."/>
            <person name="Lipzen A."/>
            <person name="Lundell T."/>
            <person name="Morin E."/>
            <person name="Murat C."/>
            <person name="Sun H."/>
            <person name="Tunlid A."/>
            <person name="Henrissat B."/>
            <person name="Grigoriev I.V."/>
            <person name="Hibbett D.S."/>
            <person name="Martin F."/>
            <person name="Nordberg H.P."/>
            <person name="Cantor M.N."/>
            <person name="Hua S.X."/>
        </authorList>
    </citation>
    <scope>NUCLEOTIDE SEQUENCE [LARGE SCALE GENOMIC DNA]</scope>
    <source>
        <strain evidence="2 3">Ve08.2h10</strain>
    </source>
</reference>
<feature type="non-terminal residue" evidence="2">
    <location>
        <position position="1"/>
    </location>
</feature>
<sequence>IDELLGQGGISNLGPSDESPSTDADSPDISEHIILIHGDLGTGEQLQTAQLQ</sequence>
<dbReference type="HOGENOM" id="CLU_3093042_0_0_1"/>
<protein>
    <submittedName>
        <fullName evidence="2">Uncharacterized protein</fullName>
    </submittedName>
</protein>
<feature type="region of interest" description="Disordered" evidence="1">
    <location>
        <begin position="1"/>
        <end position="31"/>
    </location>
</feature>
<organism evidence="2 3">
    <name type="scientific">Paxillus rubicundulus Ve08.2h10</name>
    <dbReference type="NCBI Taxonomy" id="930991"/>
    <lineage>
        <taxon>Eukaryota</taxon>
        <taxon>Fungi</taxon>
        <taxon>Dikarya</taxon>
        <taxon>Basidiomycota</taxon>
        <taxon>Agaricomycotina</taxon>
        <taxon>Agaricomycetes</taxon>
        <taxon>Agaricomycetidae</taxon>
        <taxon>Boletales</taxon>
        <taxon>Paxilineae</taxon>
        <taxon>Paxillaceae</taxon>
        <taxon>Paxillus</taxon>
    </lineage>
</organism>
<evidence type="ECO:0000256" key="1">
    <source>
        <dbReference type="SAM" id="MobiDB-lite"/>
    </source>
</evidence>
<dbReference type="Proteomes" id="UP000054538">
    <property type="component" value="Unassembled WGS sequence"/>
</dbReference>
<feature type="compositionally biased region" description="Gly residues" evidence="1">
    <location>
        <begin position="1"/>
        <end position="11"/>
    </location>
</feature>
<dbReference type="OrthoDB" id="4743193at2759"/>
<accession>A0A0D0CBP3</accession>
<keyword evidence="3" id="KW-1185">Reference proteome</keyword>
<proteinExistence type="predicted"/>
<dbReference type="AlphaFoldDB" id="A0A0D0CBP3"/>
<dbReference type="EMBL" id="KN826060">
    <property type="protein sequence ID" value="KIK80262.1"/>
    <property type="molecule type" value="Genomic_DNA"/>
</dbReference>
<name>A0A0D0CBP3_9AGAM</name>
<reference evidence="3" key="2">
    <citation type="submission" date="2015-01" db="EMBL/GenBank/DDBJ databases">
        <title>Evolutionary Origins and Diversification of the Mycorrhizal Mutualists.</title>
        <authorList>
            <consortium name="DOE Joint Genome Institute"/>
            <consortium name="Mycorrhizal Genomics Consortium"/>
            <person name="Kohler A."/>
            <person name="Kuo A."/>
            <person name="Nagy L.G."/>
            <person name="Floudas D."/>
            <person name="Copeland A."/>
            <person name="Barry K.W."/>
            <person name="Cichocki N."/>
            <person name="Veneault-Fourrey C."/>
            <person name="LaButti K."/>
            <person name="Lindquist E.A."/>
            <person name="Lipzen A."/>
            <person name="Lundell T."/>
            <person name="Morin E."/>
            <person name="Murat C."/>
            <person name="Riley R."/>
            <person name="Ohm R."/>
            <person name="Sun H."/>
            <person name="Tunlid A."/>
            <person name="Henrissat B."/>
            <person name="Grigoriev I.V."/>
            <person name="Hibbett D.S."/>
            <person name="Martin F."/>
        </authorList>
    </citation>
    <scope>NUCLEOTIDE SEQUENCE [LARGE SCALE GENOMIC DNA]</scope>
    <source>
        <strain evidence="3">Ve08.2h10</strain>
    </source>
</reference>
<dbReference type="InParanoid" id="A0A0D0CBP3"/>
<evidence type="ECO:0000313" key="3">
    <source>
        <dbReference type="Proteomes" id="UP000054538"/>
    </source>
</evidence>
<evidence type="ECO:0000313" key="2">
    <source>
        <dbReference type="EMBL" id="KIK80262.1"/>
    </source>
</evidence>